<evidence type="ECO:0000313" key="3">
    <source>
        <dbReference type="Proteomes" id="UP001229421"/>
    </source>
</evidence>
<sequence length="72" mass="7964">MNTRAVLLVFEFLLDWLRLTDIKDDDDHVGLGWVGERQGSSEATWDGAEKQVVADDGDDLLSQGDEGNIDEA</sequence>
<name>A0AAD8K8W0_TARER</name>
<gene>
    <name evidence="2" type="ORF">QVD17_30968</name>
</gene>
<keyword evidence="3" id="KW-1185">Reference proteome</keyword>
<evidence type="ECO:0000313" key="2">
    <source>
        <dbReference type="EMBL" id="KAK1415195.1"/>
    </source>
</evidence>
<dbReference type="EMBL" id="JAUHHV010000008">
    <property type="protein sequence ID" value="KAK1415195.1"/>
    <property type="molecule type" value="Genomic_DNA"/>
</dbReference>
<organism evidence="2 3">
    <name type="scientific">Tagetes erecta</name>
    <name type="common">African marigold</name>
    <dbReference type="NCBI Taxonomy" id="13708"/>
    <lineage>
        <taxon>Eukaryota</taxon>
        <taxon>Viridiplantae</taxon>
        <taxon>Streptophyta</taxon>
        <taxon>Embryophyta</taxon>
        <taxon>Tracheophyta</taxon>
        <taxon>Spermatophyta</taxon>
        <taxon>Magnoliopsida</taxon>
        <taxon>eudicotyledons</taxon>
        <taxon>Gunneridae</taxon>
        <taxon>Pentapetalae</taxon>
        <taxon>asterids</taxon>
        <taxon>campanulids</taxon>
        <taxon>Asterales</taxon>
        <taxon>Asteraceae</taxon>
        <taxon>Asteroideae</taxon>
        <taxon>Heliantheae alliance</taxon>
        <taxon>Tageteae</taxon>
        <taxon>Tagetes</taxon>
    </lineage>
</organism>
<dbReference type="Proteomes" id="UP001229421">
    <property type="component" value="Unassembled WGS sequence"/>
</dbReference>
<protein>
    <submittedName>
        <fullName evidence="2">Uncharacterized protein</fullName>
    </submittedName>
</protein>
<comment type="caution">
    <text evidence="2">The sequence shown here is derived from an EMBL/GenBank/DDBJ whole genome shotgun (WGS) entry which is preliminary data.</text>
</comment>
<proteinExistence type="predicted"/>
<feature type="chain" id="PRO_5042162524" evidence="1">
    <location>
        <begin position="23"/>
        <end position="72"/>
    </location>
</feature>
<accession>A0AAD8K8W0</accession>
<reference evidence="2" key="1">
    <citation type="journal article" date="2023" name="bioRxiv">
        <title>Improved chromosome-level genome assembly for marigold (Tagetes erecta).</title>
        <authorList>
            <person name="Jiang F."/>
            <person name="Yuan L."/>
            <person name="Wang S."/>
            <person name="Wang H."/>
            <person name="Xu D."/>
            <person name="Wang A."/>
            <person name="Fan W."/>
        </authorList>
    </citation>
    <scope>NUCLEOTIDE SEQUENCE</scope>
    <source>
        <strain evidence="2">WSJ</strain>
        <tissue evidence="2">Leaf</tissue>
    </source>
</reference>
<feature type="signal peptide" evidence="1">
    <location>
        <begin position="1"/>
        <end position="22"/>
    </location>
</feature>
<dbReference type="AlphaFoldDB" id="A0AAD8K8W0"/>
<evidence type="ECO:0000256" key="1">
    <source>
        <dbReference type="SAM" id="SignalP"/>
    </source>
</evidence>
<keyword evidence="1" id="KW-0732">Signal</keyword>